<feature type="domain" description="C2" evidence="2">
    <location>
        <begin position="48"/>
        <end position="169"/>
    </location>
</feature>
<dbReference type="InterPro" id="IPR048363">
    <property type="entry name" value="CTSRT_C2"/>
</dbReference>
<feature type="compositionally biased region" description="Polar residues" evidence="1">
    <location>
        <begin position="404"/>
        <end position="418"/>
    </location>
</feature>
<feature type="region of interest" description="Disordered" evidence="1">
    <location>
        <begin position="394"/>
        <end position="432"/>
    </location>
</feature>
<name>A0ABR4N0N0_9FUNG</name>
<evidence type="ECO:0000259" key="2">
    <source>
        <dbReference type="PROSITE" id="PS50004"/>
    </source>
</evidence>
<comment type="caution">
    <text evidence="3">The sequence shown here is derived from an EMBL/GenBank/DDBJ whole genome shotgun (WGS) entry which is preliminary data.</text>
</comment>
<keyword evidence="4" id="KW-1185">Reference proteome</keyword>
<dbReference type="InterPro" id="IPR035892">
    <property type="entry name" value="C2_domain_sf"/>
</dbReference>
<gene>
    <name evidence="3" type="ORF">HK105_207433</name>
</gene>
<reference evidence="3 4" key="1">
    <citation type="submission" date="2023-09" db="EMBL/GenBank/DDBJ databases">
        <title>Pangenome analysis of Batrachochytrium dendrobatidis and related Chytrids.</title>
        <authorList>
            <person name="Yacoub M.N."/>
            <person name="Stajich J.E."/>
            <person name="James T.Y."/>
        </authorList>
    </citation>
    <scope>NUCLEOTIDE SEQUENCE [LARGE SCALE GENOMIC DNA]</scope>
    <source>
        <strain evidence="3 4">JEL0888</strain>
    </source>
</reference>
<dbReference type="Proteomes" id="UP001527925">
    <property type="component" value="Unassembled WGS sequence"/>
</dbReference>
<dbReference type="Gene3D" id="2.60.40.150">
    <property type="entry name" value="C2 domain"/>
    <property type="match status" value="1"/>
</dbReference>
<evidence type="ECO:0000256" key="1">
    <source>
        <dbReference type="SAM" id="MobiDB-lite"/>
    </source>
</evidence>
<accession>A0ABR4N0N0</accession>
<sequence length="446" mass="51263">MNFGFSSLIGRGKRLSLWRSLLDVQENETPEDEDEMMLEDSMLNDGIAVQRSLFEEEFHRPMVQGVLAVKIRSAVLSQEVLSEFRCLYCTIMLRNFIVRTSVVSTNTPKIVWDQIKHFPARVVRNRMHPFNHVKVQLLGFDSHGREREVGAVAFHLHEIIKASPISGMYDVWGKHFEVGQMELELTFSYGMFGYGSSVQLQDEDILPEEAIQYSLMPRINPAQDLCEPEEPVLAVQAVPHPGFIPFRNKVHLSYGKDIQNELEEISRTMYRPEILMQDFEAMEHVRHKYYSISSRAVRLMYLHTFLQESSNRPETVTEEHEPIRPQGFPRMTYMRFVSPASSLEEPAPVENYLGADPQKHDEAIPKPENAAQNKPKVMRTREMMGDFEWEVMNVPAGGDRPRISRTQGPESPSPSTKQKLPKEEALERISQPTTLLGRIGRFLGFS</sequence>
<dbReference type="Pfam" id="PF15729">
    <property type="entry name" value="CTSRT"/>
    <property type="match status" value="1"/>
</dbReference>
<dbReference type="InterPro" id="IPR000008">
    <property type="entry name" value="C2_dom"/>
</dbReference>
<protein>
    <recommendedName>
        <fullName evidence="2">C2 domain-containing protein</fullName>
    </recommendedName>
</protein>
<dbReference type="SUPFAM" id="SSF49562">
    <property type="entry name" value="C2 domain (Calcium/lipid-binding domain, CaLB)"/>
    <property type="match status" value="1"/>
</dbReference>
<evidence type="ECO:0000313" key="4">
    <source>
        <dbReference type="Proteomes" id="UP001527925"/>
    </source>
</evidence>
<evidence type="ECO:0000313" key="3">
    <source>
        <dbReference type="EMBL" id="KAL2913088.1"/>
    </source>
</evidence>
<dbReference type="PROSITE" id="PS50004">
    <property type="entry name" value="C2"/>
    <property type="match status" value="1"/>
</dbReference>
<proteinExistence type="predicted"/>
<dbReference type="EMBL" id="JADGIZ020000052">
    <property type="protein sequence ID" value="KAL2913088.1"/>
    <property type="molecule type" value="Genomic_DNA"/>
</dbReference>
<organism evidence="3 4">
    <name type="scientific">Polyrhizophydium stewartii</name>
    <dbReference type="NCBI Taxonomy" id="2732419"/>
    <lineage>
        <taxon>Eukaryota</taxon>
        <taxon>Fungi</taxon>
        <taxon>Fungi incertae sedis</taxon>
        <taxon>Chytridiomycota</taxon>
        <taxon>Chytridiomycota incertae sedis</taxon>
        <taxon>Chytridiomycetes</taxon>
        <taxon>Rhizophydiales</taxon>
        <taxon>Rhizophydiales incertae sedis</taxon>
        <taxon>Polyrhizophydium</taxon>
    </lineage>
</organism>